<reference evidence="5 6" key="1">
    <citation type="submission" date="2019-10" db="EMBL/GenBank/DDBJ databases">
        <title>Cognatihalovulum marinum gen. nov. sp. nov., a new member of the family Rhodobacteraceae isolated from deep seawater of the Northwest Indian Ocean.</title>
        <authorList>
            <person name="Ruan C."/>
            <person name="Wang J."/>
            <person name="Zheng X."/>
            <person name="Song L."/>
            <person name="Zhu Y."/>
            <person name="Huang Y."/>
            <person name="Lu Z."/>
            <person name="Du W."/>
            <person name="Huang L."/>
            <person name="Dai X."/>
        </authorList>
    </citation>
    <scope>NUCLEOTIDE SEQUENCE [LARGE SCALE GENOMIC DNA]</scope>
    <source>
        <strain evidence="5 6">2CG4</strain>
    </source>
</reference>
<dbReference type="Pfam" id="PF04107">
    <property type="entry name" value="GCS2"/>
    <property type="match status" value="1"/>
</dbReference>
<dbReference type="SUPFAM" id="SSF55931">
    <property type="entry name" value="Glutamine synthetase/guanido kinase"/>
    <property type="match status" value="1"/>
</dbReference>
<accession>A0A6L5Z430</accession>
<dbReference type="GO" id="GO:0042398">
    <property type="term" value="P:modified amino acid biosynthetic process"/>
    <property type="evidence" value="ECO:0007669"/>
    <property type="project" value="InterPro"/>
</dbReference>
<dbReference type="InterPro" id="IPR011793">
    <property type="entry name" value="YbdK"/>
</dbReference>
<evidence type="ECO:0000256" key="4">
    <source>
        <dbReference type="HAMAP-Rule" id="MF_01609"/>
    </source>
</evidence>
<gene>
    <name evidence="5" type="ORF">GE300_15880</name>
</gene>
<dbReference type="HAMAP" id="MF_01609">
    <property type="entry name" value="Glu_cys_ligase_2"/>
    <property type="match status" value="1"/>
</dbReference>
<keyword evidence="1 4" id="KW-0436">Ligase</keyword>
<dbReference type="NCBIfam" id="NF010039">
    <property type="entry name" value="PRK13515.1"/>
    <property type="match status" value="1"/>
</dbReference>
<dbReference type="NCBIfam" id="TIGR02050">
    <property type="entry name" value="gshA_cyan_rel"/>
    <property type="match status" value="1"/>
</dbReference>
<dbReference type="EC" id="6.3.2.2" evidence="4"/>
<evidence type="ECO:0000256" key="1">
    <source>
        <dbReference type="ARBA" id="ARBA00022598"/>
    </source>
</evidence>
<organism evidence="5 6">
    <name type="scientific">Halovulum marinum</name>
    <dbReference type="NCBI Taxonomy" id="2662447"/>
    <lineage>
        <taxon>Bacteria</taxon>
        <taxon>Pseudomonadati</taxon>
        <taxon>Pseudomonadota</taxon>
        <taxon>Alphaproteobacteria</taxon>
        <taxon>Rhodobacterales</taxon>
        <taxon>Paracoccaceae</taxon>
        <taxon>Halovulum</taxon>
    </lineage>
</organism>
<evidence type="ECO:0000256" key="3">
    <source>
        <dbReference type="ARBA" id="ARBA00022840"/>
    </source>
</evidence>
<keyword evidence="6" id="KW-1185">Reference proteome</keyword>
<evidence type="ECO:0000313" key="5">
    <source>
        <dbReference type="EMBL" id="MSU91069.1"/>
    </source>
</evidence>
<keyword evidence="3 4" id="KW-0067">ATP-binding</keyword>
<dbReference type="PANTHER" id="PTHR36510">
    <property type="entry name" value="GLUTAMATE--CYSTEINE LIGASE 2-RELATED"/>
    <property type="match status" value="1"/>
</dbReference>
<dbReference type="Gene3D" id="3.30.590.20">
    <property type="match status" value="1"/>
</dbReference>
<name>A0A6L5Z430_9RHOB</name>
<dbReference type="AlphaFoldDB" id="A0A6L5Z430"/>
<dbReference type="RefSeq" id="WP_154447849.1">
    <property type="nucleotide sequence ID" value="NZ_WIND01000015.1"/>
</dbReference>
<dbReference type="GO" id="GO:0004357">
    <property type="term" value="F:glutamate-cysteine ligase activity"/>
    <property type="evidence" value="ECO:0007669"/>
    <property type="project" value="UniProtKB-EC"/>
</dbReference>
<keyword evidence="2 4" id="KW-0547">Nucleotide-binding</keyword>
<comment type="caution">
    <text evidence="5">The sequence shown here is derived from an EMBL/GenBank/DDBJ whole genome shotgun (WGS) entry which is preliminary data.</text>
</comment>
<protein>
    <recommendedName>
        <fullName evidence="4">Putative glutamate--cysteine ligase 2</fullName>
        <ecNumber evidence="4">6.3.2.2</ecNumber>
    </recommendedName>
    <alternativeName>
        <fullName evidence="4">Gamma-glutamylcysteine synthetase 2</fullName>
        <shortName evidence="4">GCS 2</shortName>
        <shortName evidence="4">Gamma-GCS 2</shortName>
    </alternativeName>
</protein>
<evidence type="ECO:0000313" key="6">
    <source>
        <dbReference type="Proteomes" id="UP000474957"/>
    </source>
</evidence>
<comment type="function">
    <text evidence="4">ATP-dependent carboxylate-amine ligase which exhibits weak glutamate--cysteine ligase activity.</text>
</comment>
<dbReference type="GO" id="GO:0005524">
    <property type="term" value="F:ATP binding"/>
    <property type="evidence" value="ECO:0007669"/>
    <property type="project" value="UniProtKB-KW"/>
</dbReference>
<dbReference type="InterPro" id="IPR006336">
    <property type="entry name" value="GCS2"/>
</dbReference>
<proteinExistence type="inferred from homology"/>
<dbReference type="PANTHER" id="PTHR36510:SF1">
    <property type="entry name" value="GLUTAMATE--CYSTEINE LIGASE 2-RELATED"/>
    <property type="match status" value="1"/>
</dbReference>
<dbReference type="InterPro" id="IPR014746">
    <property type="entry name" value="Gln_synth/guanido_kin_cat_dom"/>
</dbReference>
<comment type="catalytic activity">
    <reaction evidence="4">
        <text>L-cysteine + L-glutamate + ATP = gamma-L-glutamyl-L-cysteine + ADP + phosphate + H(+)</text>
        <dbReference type="Rhea" id="RHEA:13285"/>
        <dbReference type="ChEBI" id="CHEBI:15378"/>
        <dbReference type="ChEBI" id="CHEBI:29985"/>
        <dbReference type="ChEBI" id="CHEBI:30616"/>
        <dbReference type="ChEBI" id="CHEBI:35235"/>
        <dbReference type="ChEBI" id="CHEBI:43474"/>
        <dbReference type="ChEBI" id="CHEBI:58173"/>
        <dbReference type="ChEBI" id="CHEBI:456216"/>
        <dbReference type="EC" id="6.3.2.2"/>
    </reaction>
</comment>
<comment type="similarity">
    <text evidence="4">Belongs to the glutamate--cysteine ligase type 2 family. YbdK subfamily.</text>
</comment>
<sequence length="379" mass="43113">MSDRPILTLGIEEEYLVVDRQTRELVREPAEAFLEACRKAVGERVTAEYLQCQVEVGTRPHRSVADAVAELGELRNSIADAAAAHGYAAIAASTHPFSRWREQTHTRKDRYDALRDDLGQPIRRMMICGMHIHIGIDDRDLRIDLMNQAAYFLPHMLALTCSSPYWEGEDTGLSSYRLTVFDALPRTGLPDELGSFNQYRRLVDQLVEAGCIEDGTKIWWDIRPSDKFPTVEQRITDVCARLRDVAALAALYQSMFAYLYRLKSRNQRWRLYPRTMIMENRWRAQRYGAAGKLVDHGRRQLVPCADLVEEMIDLFGDDAEVLGCRRELCQLRAILRDGTSSERQRAARAAAEEAGASPHEAMVAVVDQLIADFTAHRDD</sequence>
<evidence type="ECO:0000256" key="2">
    <source>
        <dbReference type="ARBA" id="ARBA00022741"/>
    </source>
</evidence>
<dbReference type="EMBL" id="WIND01000015">
    <property type="protein sequence ID" value="MSU91069.1"/>
    <property type="molecule type" value="Genomic_DNA"/>
</dbReference>
<dbReference type="InterPro" id="IPR050141">
    <property type="entry name" value="GCL_type2/YbdK_subfam"/>
</dbReference>
<dbReference type="Proteomes" id="UP000474957">
    <property type="component" value="Unassembled WGS sequence"/>
</dbReference>